<reference evidence="2" key="1">
    <citation type="journal article" date="2019" name="Int. J. Syst. Evol. Microbiol.">
        <title>The Global Catalogue of Microorganisms (GCM) 10K type strain sequencing project: providing services to taxonomists for standard genome sequencing and annotation.</title>
        <authorList>
            <consortium name="The Broad Institute Genomics Platform"/>
            <consortium name="The Broad Institute Genome Sequencing Center for Infectious Disease"/>
            <person name="Wu L."/>
            <person name="Ma J."/>
        </authorList>
    </citation>
    <scope>NUCLEOTIDE SEQUENCE [LARGE SCALE GENOMIC DNA]</scope>
    <source>
        <strain evidence="2">JCM 16545</strain>
    </source>
</reference>
<organism evidence="1 2">
    <name type="scientific">Rubritalea spongiae</name>
    <dbReference type="NCBI Taxonomy" id="430797"/>
    <lineage>
        <taxon>Bacteria</taxon>
        <taxon>Pseudomonadati</taxon>
        <taxon>Verrucomicrobiota</taxon>
        <taxon>Verrucomicrobiia</taxon>
        <taxon>Verrucomicrobiales</taxon>
        <taxon>Rubritaleaceae</taxon>
        <taxon>Rubritalea</taxon>
    </lineage>
</organism>
<gene>
    <name evidence="1" type="ORF">ACFSQZ_12520</name>
</gene>
<dbReference type="InterPro" id="IPR029044">
    <property type="entry name" value="Nucleotide-diphossugar_trans"/>
</dbReference>
<evidence type="ECO:0000313" key="2">
    <source>
        <dbReference type="Proteomes" id="UP001597297"/>
    </source>
</evidence>
<comment type="caution">
    <text evidence="1">The sequence shown here is derived from an EMBL/GenBank/DDBJ whole genome shotgun (WGS) entry which is preliminary data.</text>
</comment>
<accession>A0ABW5E4E5</accession>
<keyword evidence="1" id="KW-0808">Transferase</keyword>
<dbReference type="Proteomes" id="UP001597297">
    <property type="component" value="Unassembled WGS sequence"/>
</dbReference>
<dbReference type="GO" id="GO:0016740">
    <property type="term" value="F:transferase activity"/>
    <property type="evidence" value="ECO:0007669"/>
    <property type="project" value="UniProtKB-KW"/>
</dbReference>
<evidence type="ECO:0000313" key="1">
    <source>
        <dbReference type="EMBL" id="MFD2277297.1"/>
    </source>
</evidence>
<sequence>MNRVICIKWGEKYGADYVNRMQRMLERHTVEAFQLICFTDNAEGIDAKVEVHPLPELRCEIPKTVPGKFPKLALWGGELPIEDGPVLFIDLDTVLVGCIDEYFAIGDPMDVYLARNWTKPFSGLGQTSVFRFPVGGHTYILENLRKDTKELAEKFRYEQHYVTKNVEGGVKFWPEKWTKHFRVHCMGLWPLRYVRKAKLPKGAKIITFPGMPDPKDAILGRFSSSYPSGLKPMEYVKYCFTDPKRKKRPFNALKKYVPKFDWLKEEWGDAES</sequence>
<proteinExistence type="predicted"/>
<keyword evidence="2" id="KW-1185">Reference proteome</keyword>
<dbReference type="EMBL" id="JBHUJC010000041">
    <property type="protein sequence ID" value="MFD2277297.1"/>
    <property type="molecule type" value="Genomic_DNA"/>
</dbReference>
<dbReference type="SUPFAM" id="SSF53448">
    <property type="entry name" value="Nucleotide-diphospho-sugar transferases"/>
    <property type="match status" value="1"/>
</dbReference>
<dbReference type="RefSeq" id="WP_377093918.1">
    <property type="nucleotide sequence ID" value="NZ_JBHSJM010000001.1"/>
</dbReference>
<name>A0ABW5E4E5_9BACT</name>
<protein>
    <submittedName>
        <fullName evidence="1">Glycosyl transferase</fullName>
    </submittedName>
</protein>